<sequence>MPAPEPQAATGKQASELQQPQSAFAIISSQRCANQPYSAKDMPLAVSTLKRVKARLHSLAASSKLPRKTCTSPEAFATSHLHAQVIPKAPLLKTRVEDRPKAIGACSSEPVVETEASVPAISIPADIKGPIPTTPIPAETQTIDDSPTTLFDVHSTLLGRTATRYAAARAFNLGLPAPDRDELVELCDDIARREKKPGITWSLEGTYVPRGVPRGRVTRFVETGLLEVEAEMSVEAQSEEEGSKDIEKKESFVAQVPLKSGRRRVRGLWKMRKRGRELGTGCQGRLVKV</sequence>
<evidence type="ECO:0000256" key="1">
    <source>
        <dbReference type="SAM" id="MobiDB-lite"/>
    </source>
</evidence>
<reference evidence="3" key="2">
    <citation type="journal article" date="2018" name="Nat. Commun.">
        <title>Extreme sensitivity to ultraviolet light in the fungal pathogen causing white-nose syndrome of bats.</title>
        <authorList>
            <person name="Palmer J.M."/>
            <person name="Drees K.P."/>
            <person name="Foster J.T."/>
            <person name="Lindner D.L."/>
        </authorList>
    </citation>
    <scope>NUCLEOTIDE SEQUENCE [LARGE SCALE GENOMIC DNA]</scope>
    <source>
        <strain evidence="3">UAMH 10579</strain>
    </source>
</reference>
<dbReference type="Proteomes" id="UP000091956">
    <property type="component" value="Unassembled WGS sequence"/>
</dbReference>
<organism evidence="2 3">
    <name type="scientific">Pseudogymnoascus verrucosus</name>
    <dbReference type="NCBI Taxonomy" id="342668"/>
    <lineage>
        <taxon>Eukaryota</taxon>
        <taxon>Fungi</taxon>
        <taxon>Dikarya</taxon>
        <taxon>Ascomycota</taxon>
        <taxon>Pezizomycotina</taxon>
        <taxon>Leotiomycetes</taxon>
        <taxon>Thelebolales</taxon>
        <taxon>Thelebolaceae</taxon>
        <taxon>Pseudogymnoascus</taxon>
    </lineage>
</organism>
<name>A0A1B8GEF9_9PEZI</name>
<evidence type="ECO:0000313" key="3">
    <source>
        <dbReference type="Proteomes" id="UP000091956"/>
    </source>
</evidence>
<protein>
    <submittedName>
        <fullName evidence="2">Uncharacterized protein</fullName>
    </submittedName>
</protein>
<evidence type="ECO:0000313" key="2">
    <source>
        <dbReference type="EMBL" id="OBT94219.1"/>
    </source>
</evidence>
<dbReference type="GeneID" id="28841215"/>
<dbReference type="OrthoDB" id="3440005at2759"/>
<proteinExistence type="predicted"/>
<dbReference type="EMBL" id="KV460245">
    <property type="protein sequence ID" value="OBT94219.1"/>
    <property type="molecule type" value="Genomic_DNA"/>
</dbReference>
<feature type="region of interest" description="Disordered" evidence="1">
    <location>
        <begin position="1"/>
        <end position="20"/>
    </location>
</feature>
<dbReference type="RefSeq" id="XP_018127952.1">
    <property type="nucleotide sequence ID" value="XM_018277262.2"/>
</dbReference>
<reference evidence="2 3" key="1">
    <citation type="submission" date="2016-03" db="EMBL/GenBank/DDBJ databases">
        <title>Comparative genomics of Pseudogymnoascus destructans, the fungus causing white-nose syndrome of bats.</title>
        <authorList>
            <person name="Palmer J.M."/>
            <person name="Drees K.P."/>
            <person name="Foster J.T."/>
            <person name="Lindner D.L."/>
        </authorList>
    </citation>
    <scope>NUCLEOTIDE SEQUENCE [LARGE SCALE GENOMIC DNA]</scope>
    <source>
        <strain evidence="2 3">UAMH 10579</strain>
    </source>
</reference>
<keyword evidence="3" id="KW-1185">Reference proteome</keyword>
<feature type="compositionally biased region" description="Polar residues" evidence="1">
    <location>
        <begin position="10"/>
        <end position="20"/>
    </location>
</feature>
<accession>A0A1B8GEF9</accession>
<gene>
    <name evidence="2" type="ORF">VE01_07829</name>
</gene>
<dbReference type="AlphaFoldDB" id="A0A1B8GEF9"/>